<name>A0AAD9L7D8_PAPLA</name>
<feature type="region of interest" description="Disordered" evidence="1">
    <location>
        <begin position="121"/>
        <end position="248"/>
    </location>
</feature>
<evidence type="ECO:0000256" key="1">
    <source>
        <dbReference type="SAM" id="MobiDB-lite"/>
    </source>
</evidence>
<accession>A0AAD9L7D8</accession>
<reference evidence="2" key="1">
    <citation type="submission" date="2023-02" db="EMBL/GenBank/DDBJ databases">
        <title>Identification and recombinant expression of a fungal hydrolase from Papiliotrema laurentii that hydrolyzes apple cutin and clears colloidal polyester polyurethane.</title>
        <authorList>
            <consortium name="DOE Joint Genome Institute"/>
            <person name="Roman V.A."/>
            <person name="Bojanowski C."/>
            <person name="Crable B.R."/>
            <person name="Wagner D.N."/>
            <person name="Hung C.S."/>
            <person name="Nadeau L.J."/>
            <person name="Schratz L."/>
            <person name="Haridas S."/>
            <person name="Pangilinan J."/>
            <person name="Lipzen A."/>
            <person name="Na H."/>
            <person name="Yan M."/>
            <person name="Ng V."/>
            <person name="Grigoriev I.V."/>
            <person name="Spatafora J.W."/>
            <person name="Barlow D."/>
            <person name="Biffinger J."/>
            <person name="Kelley-Loughnane N."/>
            <person name="Varaljay V.A."/>
            <person name="Crookes-Goodson W.J."/>
        </authorList>
    </citation>
    <scope>NUCLEOTIDE SEQUENCE</scope>
    <source>
        <strain evidence="2">5307AH</strain>
    </source>
</reference>
<evidence type="ECO:0000313" key="3">
    <source>
        <dbReference type="Proteomes" id="UP001182556"/>
    </source>
</evidence>
<comment type="caution">
    <text evidence="2">The sequence shown here is derived from an EMBL/GenBank/DDBJ whole genome shotgun (WGS) entry which is preliminary data.</text>
</comment>
<organism evidence="2 3">
    <name type="scientific">Papiliotrema laurentii</name>
    <name type="common">Cryptococcus laurentii</name>
    <dbReference type="NCBI Taxonomy" id="5418"/>
    <lineage>
        <taxon>Eukaryota</taxon>
        <taxon>Fungi</taxon>
        <taxon>Dikarya</taxon>
        <taxon>Basidiomycota</taxon>
        <taxon>Agaricomycotina</taxon>
        <taxon>Tremellomycetes</taxon>
        <taxon>Tremellales</taxon>
        <taxon>Rhynchogastremaceae</taxon>
        <taxon>Papiliotrema</taxon>
    </lineage>
</organism>
<keyword evidence="3" id="KW-1185">Reference proteome</keyword>
<evidence type="ECO:0000313" key="2">
    <source>
        <dbReference type="EMBL" id="KAK1926105.1"/>
    </source>
</evidence>
<feature type="compositionally biased region" description="Polar residues" evidence="1">
    <location>
        <begin position="33"/>
        <end position="54"/>
    </location>
</feature>
<gene>
    <name evidence="2" type="ORF">DB88DRAFT_480716</name>
</gene>
<dbReference type="Proteomes" id="UP001182556">
    <property type="component" value="Unassembled WGS sequence"/>
</dbReference>
<feature type="compositionally biased region" description="Polar residues" evidence="1">
    <location>
        <begin position="1"/>
        <end position="25"/>
    </location>
</feature>
<dbReference type="AlphaFoldDB" id="A0AAD9L7D8"/>
<protein>
    <submittedName>
        <fullName evidence="2">Uncharacterized protein</fullName>
    </submittedName>
</protein>
<feature type="compositionally biased region" description="Polar residues" evidence="1">
    <location>
        <begin position="121"/>
        <end position="151"/>
    </location>
</feature>
<feature type="region of interest" description="Disordered" evidence="1">
    <location>
        <begin position="1"/>
        <end position="87"/>
    </location>
</feature>
<sequence length="349" mass="37236">MTSDKQSTGTSTDGAKTQDEVSNFNPPGPSVAGTASSNNPQIPISHLLQNSKAGSGSEDDSTPSIPGSFPCQDDDECDEEKPGQTWEGWLRSFWSGEQSANQIHTPAETLAANGKVSCSNSAVSCHPQTVTNPSSANTGVQADSQPISTKSWWPFSAWGGNPGEKAKPPQPAADTSVQPPESLSKGDPVETARKSWWNSSFWTGGQIEKGSKQQKTVTDVTETGKPLNAQSSHAERKPPAGTSRSWFSGWRSPGQWLDDCRKSVLDQTISQVISDITSRFGKFPEEPWKTIKPFATAAALGTAAITGATTLYLTGNAFQKFGEAYATIRGAGRSAWDFSAYKPDPWGES</sequence>
<proteinExistence type="predicted"/>
<dbReference type="EMBL" id="JAODAN010000002">
    <property type="protein sequence ID" value="KAK1926105.1"/>
    <property type="molecule type" value="Genomic_DNA"/>
</dbReference>